<evidence type="ECO:0000256" key="11">
    <source>
        <dbReference type="ARBA" id="ARBA00023180"/>
    </source>
</evidence>
<feature type="transmembrane region" description="Helical" evidence="14">
    <location>
        <begin position="1379"/>
        <end position="1397"/>
    </location>
</feature>
<feature type="disulfide bond" evidence="12">
    <location>
        <begin position="535"/>
        <end position="544"/>
    </location>
</feature>
<keyword evidence="23" id="KW-1185">Reference proteome</keyword>
<feature type="domain" description="SRCR" evidence="19">
    <location>
        <begin position="48"/>
        <end position="150"/>
    </location>
</feature>
<dbReference type="GO" id="GO:0005886">
    <property type="term" value="C:plasma membrane"/>
    <property type="evidence" value="ECO:0007669"/>
    <property type="project" value="UniProtKB-SubCell"/>
</dbReference>
<feature type="disulfide bond" evidence="13">
    <location>
        <begin position="75"/>
        <end position="139"/>
    </location>
</feature>
<dbReference type="InterPro" id="IPR000742">
    <property type="entry name" value="EGF"/>
</dbReference>
<dbReference type="KEGG" id="spu:764348"/>
<dbReference type="EnsemblMetazoa" id="XM_030981221">
    <property type="protein sequence ID" value="XP_030837081"/>
    <property type="gene ID" value="LOC764348"/>
</dbReference>
<evidence type="ECO:0000256" key="12">
    <source>
        <dbReference type="PROSITE-ProRule" id="PRU00076"/>
    </source>
</evidence>
<dbReference type="PROSITE" id="PS50825">
    <property type="entry name" value="HYR"/>
    <property type="match status" value="1"/>
</dbReference>
<evidence type="ECO:0000256" key="6">
    <source>
        <dbReference type="ARBA" id="ARBA00022729"/>
    </source>
</evidence>
<dbReference type="InterPro" id="IPR003410">
    <property type="entry name" value="HYR_dom"/>
</dbReference>
<dbReference type="GeneID" id="764348"/>
<dbReference type="PROSITE" id="PS50221">
    <property type="entry name" value="GAIN_B"/>
    <property type="match status" value="1"/>
</dbReference>
<dbReference type="InterPro" id="IPR003599">
    <property type="entry name" value="Ig_sub"/>
</dbReference>
<dbReference type="PROSITE" id="PS50835">
    <property type="entry name" value="IG_LIKE"/>
    <property type="match status" value="1"/>
</dbReference>
<protein>
    <submittedName>
        <fullName evidence="22">Uncharacterized protein</fullName>
    </submittedName>
</protein>
<feature type="transmembrane region" description="Helical" evidence="14">
    <location>
        <begin position="1300"/>
        <end position="1319"/>
    </location>
</feature>
<keyword evidence="6" id="KW-0732">Signal</keyword>
<dbReference type="InterPro" id="IPR001190">
    <property type="entry name" value="SRCR"/>
</dbReference>
<evidence type="ECO:0000256" key="2">
    <source>
        <dbReference type="ARBA" id="ARBA00004236"/>
    </source>
</evidence>
<dbReference type="GO" id="GO:0007166">
    <property type="term" value="P:cell surface receptor signaling pathway"/>
    <property type="evidence" value="ECO:0007669"/>
    <property type="project" value="InterPro"/>
</dbReference>
<reference evidence="22" key="2">
    <citation type="submission" date="2021-01" db="UniProtKB">
        <authorList>
            <consortium name="EnsemblMetazoa"/>
        </authorList>
    </citation>
    <scope>IDENTIFICATION</scope>
</reference>
<dbReference type="InterPro" id="IPR057244">
    <property type="entry name" value="GAIN_B"/>
</dbReference>
<evidence type="ECO:0000256" key="13">
    <source>
        <dbReference type="PROSITE-ProRule" id="PRU00196"/>
    </source>
</evidence>
<dbReference type="Pfam" id="PF13895">
    <property type="entry name" value="Ig_2"/>
    <property type="match status" value="1"/>
</dbReference>
<dbReference type="Gene3D" id="3.10.250.10">
    <property type="entry name" value="SRCR-like domain"/>
    <property type="match status" value="2"/>
</dbReference>
<keyword evidence="10 13" id="KW-1015">Disulfide bond</keyword>
<dbReference type="PROSITE" id="PS50026">
    <property type="entry name" value="EGF_3"/>
    <property type="match status" value="1"/>
</dbReference>
<dbReference type="Pfam" id="PF02494">
    <property type="entry name" value="HYR"/>
    <property type="match status" value="1"/>
</dbReference>
<dbReference type="InterPro" id="IPR000832">
    <property type="entry name" value="GPCR_2_secretin-like"/>
</dbReference>
<feature type="transmembrane region" description="Helical" evidence="14">
    <location>
        <begin position="1148"/>
        <end position="1170"/>
    </location>
</feature>
<keyword evidence="12" id="KW-0245">EGF-like domain</keyword>
<dbReference type="Pfam" id="PF01825">
    <property type="entry name" value="GPS"/>
    <property type="match status" value="1"/>
</dbReference>
<feature type="disulfide bond" evidence="13">
    <location>
        <begin position="119"/>
        <end position="129"/>
    </location>
</feature>
<feature type="domain" description="GAIN-B" evidence="16">
    <location>
        <begin position="966"/>
        <end position="1139"/>
    </location>
</feature>
<dbReference type="CDD" id="cd00054">
    <property type="entry name" value="EGF_CA"/>
    <property type="match status" value="1"/>
</dbReference>
<keyword evidence="7" id="KW-0677">Repeat</keyword>
<feature type="domain" description="Ig-like" evidence="21">
    <location>
        <begin position="553"/>
        <end position="617"/>
    </location>
</feature>
<dbReference type="InterPro" id="IPR017981">
    <property type="entry name" value="GPCR_2-like_7TM"/>
</dbReference>
<dbReference type="SUPFAM" id="SSF57196">
    <property type="entry name" value="EGF/Laminin"/>
    <property type="match status" value="1"/>
</dbReference>
<comment type="subcellular location">
    <subcellularLocation>
        <location evidence="2">Cell membrane</location>
    </subcellularLocation>
    <subcellularLocation>
        <location evidence="1">Membrane</location>
        <topology evidence="1">Multi-pass membrane protein</topology>
    </subcellularLocation>
</comment>
<feature type="disulfide bond" evidence="13">
    <location>
        <begin position="195"/>
        <end position="256"/>
    </location>
</feature>
<dbReference type="InterPro" id="IPR003598">
    <property type="entry name" value="Ig_sub2"/>
</dbReference>
<dbReference type="PROSITE" id="PS50262">
    <property type="entry name" value="G_PROTEIN_RECEP_F1_2"/>
    <property type="match status" value="1"/>
</dbReference>
<evidence type="ECO:0000256" key="8">
    <source>
        <dbReference type="ARBA" id="ARBA00022989"/>
    </source>
</evidence>
<dbReference type="PRINTS" id="PR00258">
    <property type="entry name" value="SPERACTRCPTR"/>
</dbReference>
<dbReference type="PROSITE" id="PS00420">
    <property type="entry name" value="SRCR_1"/>
    <property type="match status" value="1"/>
</dbReference>
<dbReference type="FunFam" id="2.60.40.10:FF:003373">
    <property type="entry name" value="Lymphocyte activating 3"/>
    <property type="match status" value="1"/>
</dbReference>
<dbReference type="InParanoid" id="A0A7M7SWT3"/>
<evidence type="ECO:0000256" key="9">
    <source>
        <dbReference type="ARBA" id="ARBA00023136"/>
    </source>
</evidence>
<dbReference type="FunFam" id="3.10.250.10:FF:000011">
    <property type="entry name" value="Scavenger receptor class A member 5"/>
    <property type="match status" value="2"/>
</dbReference>
<dbReference type="InterPro" id="IPR000203">
    <property type="entry name" value="GPS"/>
</dbReference>
<dbReference type="FunFam" id="2.60.220.50:FF:000077">
    <property type="entry name" value="Uncharacterized protein"/>
    <property type="match status" value="1"/>
</dbReference>
<dbReference type="SMART" id="SM00303">
    <property type="entry name" value="GPS"/>
    <property type="match status" value="1"/>
</dbReference>
<dbReference type="InterPro" id="IPR036179">
    <property type="entry name" value="Ig-like_dom_sf"/>
</dbReference>
<feature type="disulfide bond" evidence="13">
    <location>
        <begin position="226"/>
        <end position="236"/>
    </location>
</feature>
<dbReference type="SUPFAM" id="SSF56487">
    <property type="entry name" value="SRCR-like"/>
    <property type="match status" value="2"/>
</dbReference>
<dbReference type="RefSeq" id="XP_030837081.1">
    <property type="nucleotide sequence ID" value="XM_030981221.1"/>
</dbReference>
<dbReference type="Gene3D" id="2.60.40.10">
    <property type="entry name" value="Immunoglobulins"/>
    <property type="match status" value="1"/>
</dbReference>
<feature type="domain" description="EGF-like" evidence="15">
    <location>
        <begin position="508"/>
        <end position="545"/>
    </location>
</feature>
<dbReference type="Proteomes" id="UP000007110">
    <property type="component" value="Unassembled WGS sequence"/>
</dbReference>
<evidence type="ECO:0000256" key="14">
    <source>
        <dbReference type="SAM" id="Phobius"/>
    </source>
</evidence>
<evidence type="ECO:0000259" key="18">
    <source>
        <dbReference type="PROSITE" id="PS50262"/>
    </source>
</evidence>
<evidence type="ECO:0000259" key="15">
    <source>
        <dbReference type="PROSITE" id="PS50026"/>
    </source>
</evidence>
<dbReference type="InterPro" id="IPR046338">
    <property type="entry name" value="GAIN_dom_sf"/>
</dbReference>
<evidence type="ECO:0000259" key="20">
    <source>
        <dbReference type="PROSITE" id="PS50825"/>
    </source>
</evidence>
<dbReference type="InterPro" id="IPR013783">
    <property type="entry name" value="Ig-like_fold"/>
</dbReference>
<keyword evidence="8 14" id="KW-1133">Transmembrane helix</keyword>
<dbReference type="PROSITE" id="PS00650">
    <property type="entry name" value="G_PROTEIN_RECEP_F2_2"/>
    <property type="match status" value="1"/>
</dbReference>
<feature type="domain" description="HYR" evidence="20">
    <location>
        <begin position="352"/>
        <end position="433"/>
    </location>
</feature>
<dbReference type="OrthoDB" id="536948at2759"/>
<keyword evidence="11" id="KW-0325">Glycoprotein</keyword>
<evidence type="ECO:0000259" key="21">
    <source>
        <dbReference type="PROSITE" id="PS50835"/>
    </source>
</evidence>
<dbReference type="Gene3D" id="2.10.25.10">
    <property type="entry name" value="Laminin"/>
    <property type="match status" value="1"/>
</dbReference>
<comment type="caution">
    <text evidence="12">Lacks conserved residue(s) required for the propagation of feature annotation.</text>
</comment>
<evidence type="ECO:0000313" key="23">
    <source>
        <dbReference type="Proteomes" id="UP000007110"/>
    </source>
</evidence>
<dbReference type="SMART" id="SM00408">
    <property type="entry name" value="IGc2"/>
    <property type="match status" value="1"/>
</dbReference>
<evidence type="ECO:0000256" key="4">
    <source>
        <dbReference type="ARBA" id="ARBA00022475"/>
    </source>
</evidence>
<dbReference type="PANTHER" id="PTHR45692:SF1">
    <property type="entry name" value="G-PROTEIN COUPLED RECEPTORS FAMILY 2 PROFILE 2 DOMAIN-CONTAINING PROTEIN"/>
    <property type="match status" value="1"/>
</dbReference>
<dbReference type="Gene3D" id="2.60.220.50">
    <property type="match status" value="1"/>
</dbReference>
<feature type="transmembrane region" description="Helical" evidence="14">
    <location>
        <begin position="1182"/>
        <end position="1203"/>
    </location>
</feature>
<keyword evidence="4" id="KW-1003">Cell membrane</keyword>
<feature type="domain" description="SRCR" evidence="19">
    <location>
        <begin position="157"/>
        <end position="257"/>
    </location>
</feature>
<dbReference type="FunFam" id="1.20.1070.10:FF:000878">
    <property type="entry name" value="Predicted protein"/>
    <property type="match status" value="1"/>
</dbReference>
<dbReference type="Pfam" id="PF00530">
    <property type="entry name" value="SRCR"/>
    <property type="match status" value="2"/>
</dbReference>
<evidence type="ECO:0000256" key="5">
    <source>
        <dbReference type="ARBA" id="ARBA00022692"/>
    </source>
</evidence>
<evidence type="ECO:0000313" key="22">
    <source>
        <dbReference type="EnsemblMetazoa" id="XP_030837081"/>
    </source>
</evidence>
<dbReference type="InterPro" id="IPR036772">
    <property type="entry name" value="SRCR-like_dom_sf"/>
</dbReference>
<dbReference type="InterPro" id="IPR017983">
    <property type="entry name" value="GPCR_2_secretin-like_CS"/>
</dbReference>
<feature type="transmembrane region" description="Helical" evidence="14">
    <location>
        <begin position="1347"/>
        <end position="1367"/>
    </location>
</feature>
<dbReference type="CDD" id="cd15040">
    <property type="entry name" value="7tmB2_Adhesion"/>
    <property type="match status" value="1"/>
</dbReference>
<feature type="transmembrane region" description="Helical" evidence="14">
    <location>
        <begin position="1257"/>
        <end position="1280"/>
    </location>
</feature>
<dbReference type="SUPFAM" id="SSF81321">
    <property type="entry name" value="Family A G protein-coupled receptor-like"/>
    <property type="match status" value="1"/>
</dbReference>
<feature type="transmembrane region" description="Helical" evidence="14">
    <location>
        <begin position="1223"/>
        <end position="1245"/>
    </location>
</feature>
<dbReference type="PROSITE" id="PS50287">
    <property type="entry name" value="SRCR_2"/>
    <property type="match status" value="2"/>
</dbReference>
<feature type="disulfide bond" evidence="13">
    <location>
        <begin position="88"/>
        <end position="149"/>
    </location>
</feature>
<proteinExistence type="inferred from homology"/>
<comment type="similarity">
    <text evidence="3">Belongs to the G-protein coupled receptor 2 family. Adhesion G-protein coupled receptor (ADGR) subfamily.</text>
</comment>
<reference evidence="23" key="1">
    <citation type="submission" date="2015-02" db="EMBL/GenBank/DDBJ databases">
        <title>Genome sequencing for Strongylocentrotus purpuratus.</title>
        <authorList>
            <person name="Murali S."/>
            <person name="Liu Y."/>
            <person name="Vee V."/>
            <person name="English A."/>
            <person name="Wang M."/>
            <person name="Skinner E."/>
            <person name="Han Y."/>
            <person name="Muzny D.M."/>
            <person name="Worley K.C."/>
            <person name="Gibbs R.A."/>
        </authorList>
    </citation>
    <scope>NUCLEOTIDE SEQUENCE</scope>
</reference>
<evidence type="ECO:0000256" key="7">
    <source>
        <dbReference type="ARBA" id="ARBA00022737"/>
    </source>
</evidence>
<evidence type="ECO:0000259" key="16">
    <source>
        <dbReference type="PROSITE" id="PS50221"/>
    </source>
</evidence>
<dbReference type="PANTHER" id="PTHR45692">
    <property type="entry name" value="G_PROTEIN_RECEP_F2_4 DOMAIN-CONTAINING PROTEIN"/>
    <property type="match status" value="1"/>
</dbReference>
<dbReference type="SMART" id="SM00202">
    <property type="entry name" value="SR"/>
    <property type="match status" value="2"/>
</dbReference>
<dbReference type="SMART" id="SM00409">
    <property type="entry name" value="IG"/>
    <property type="match status" value="1"/>
</dbReference>
<evidence type="ECO:0000256" key="3">
    <source>
        <dbReference type="ARBA" id="ARBA00007343"/>
    </source>
</evidence>
<sequence>MPQHELMHLARLTTTTIEYFNVLTIDSPNIRPDIWIPSTTNIGSHLEVRLVDGPNNATGRVEVRYNTSTAWGTVCDDGWDLRDANVVCRMLGFLKATSAPGAAEYGPGSGYILLDEVECTGLEISLEDCIKSEFGVNNCGHEEDAGVICSDPISLQVRLVDGPNNNSGRVEVLERGSWGTICDDGWDGKDANVVCRMLGFFGAAYAPVQATYGEGLGNIPLRNVDCIGTESNLGTCFHDRPEPFDCNHDEDAGAVCLVLIPDGSMILVSLWNGTMFGLQCPDLVSSTDKGLTTSSTVIIVPRVDGLIGYQNFSVGCTYTSHDVFYYGDTWVVCAARDDLGNYVTCDFTVTVTDGDPPRLDCPDVTSTTDQGLSTSSHITLNPRASDNTDLRPSVICSHTSSDDFQFGDTNVTCNATDESGNTGICLFVVTVEDNEPPSYECRDQTSVADQRLAIMAFIPSVSDNLDPDPFVSCSHTSIDLSYLGDTSITCEAKDSSGNIAVCTFMFTVQDPCMVRDPCINGECSYIGSGQYKCDCYDQYEGTHCDVILHPTHPVEVASHPENHTVKMGTPVEFTCSFNNAKSYMWYKDKHPLPTMRNQHILRIPSVSESDIGYYFCRGFGNGPYKDTKMASIYIEGFTNIHLSNLKFNLTSNDGLSERTSRHYLEISLNISNYVLEGLKNNTSIKDLSPSVVCSALTRQGGVVADLNVYIKNSNLTAFDELDLVSQALDRLAENSNGFLDVRSVEIENTAICKNTTWMSSRFGLISFLEGENGTWLNSTEVCPFDTTNADQPIGLAICVGDLISQSTWLPMDNCGPFRNVGDLLSQLSKVIVSDENVAELSEDVSLVTSHIGDISSDDIFSIANIISNISAQTNSEKVTASIVAIVSNIAQVKTETLESASASVSDVVKVFEQQIKSVPVEDGENFSFQQSNIAVQVQSVNTDDISNGLVLSLAGDSNSDLKKFDTNIQTSNENQAEATKPDTIAVVNIPSTISSALPLISGGSSNTNGFVRVIFSVFSTPALFISKSLKNTSIGTNRSANTPVISLSIGDEKIEDLTEPINFTFTPIESGLTNPSCSYWDIGFSDWSQEGCHLLSSSGISSSNDNNWDPSPYDEKEKIVCGCNHLTNFAVLMDISREDGSSEQAYTVLTYIGCGISIVSLLVTLATYISNRALREKQTNQIFICLCLTLLCLYLAFIVMMSLDSTKRQYQVKAAPCGFITALVHYFVLSSITWMGVEGYNTYLIIVKIFDTYIPRFMVKAGAVAWGIPAMIVIVTGAIAQGKYAHNLCFLELWAQIGGLLIPMTIILLFNVVMFALIIRRLMKSSNMAGRVQREAKVERRETIKRVQNAICILLLLGLTWITGYFLMIREFSQMVEPIFIILNSFQGLFIFLLYCVRKPMVRKQWGLTCLERVKRQNVTTSTSMQSSTNTSSSAATDAVLISVRKIPQENSTETFV</sequence>
<feature type="domain" description="G-protein coupled receptors family 2 profile 2" evidence="17">
    <location>
        <begin position="1146"/>
        <end position="1399"/>
    </location>
</feature>
<dbReference type="PRINTS" id="PR00249">
    <property type="entry name" value="GPCRSECRETIN"/>
</dbReference>
<dbReference type="Gene3D" id="1.20.1070.10">
    <property type="entry name" value="Rhodopsin 7-helix transmembrane proteins"/>
    <property type="match status" value="1"/>
</dbReference>
<dbReference type="SUPFAM" id="SSF48726">
    <property type="entry name" value="Immunoglobulin"/>
    <property type="match status" value="1"/>
</dbReference>
<dbReference type="PROSITE" id="PS00022">
    <property type="entry name" value="EGF_1"/>
    <property type="match status" value="1"/>
</dbReference>
<feature type="domain" description="G-protein coupled receptors family 1 profile" evidence="18">
    <location>
        <begin position="1160"/>
        <end position="1395"/>
    </location>
</feature>
<dbReference type="GO" id="GO:0004930">
    <property type="term" value="F:G protein-coupled receptor activity"/>
    <property type="evidence" value="ECO:0007669"/>
    <property type="project" value="InterPro"/>
</dbReference>
<keyword evidence="9 14" id="KW-0472">Membrane</keyword>
<accession>A0A7M7SWT3</accession>
<evidence type="ECO:0000256" key="1">
    <source>
        <dbReference type="ARBA" id="ARBA00004141"/>
    </source>
</evidence>
<evidence type="ECO:0000259" key="17">
    <source>
        <dbReference type="PROSITE" id="PS50261"/>
    </source>
</evidence>
<dbReference type="InterPro" id="IPR017452">
    <property type="entry name" value="GPCR_Rhodpsn_7TM"/>
</dbReference>
<dbReference type="Pfam" id="PF00002">
    <property type="entry name" value="7tm_2"/>
    <property type="match status" value="1"/>
</dbReference>
<dbReference type="PROSITE" id="PS50261">
    <property type="entry name" value="G_PROTEIN_RECEP_F2_4"/>
    <property type="match status" value="1"/>
</dbReference>
<feature type="disulfide bond" evidence="13">
    <location>
        <begin position="182"/>
        <end position="246"/>
    </location>
</feature>
<evidence type="ECO:0000256" key="10">
    <source>
        <dbReference type="ARBA" id="ARBA00023157"/>
    </source>
</evidence>
<evidence type="ECO:0000259" key="19">
    <source>
        <dbReference type="PROSITE" id="PS50287"/>
    </source>
</evidence>
<organism evidence="22 23">
    <name type="scientific">Strongylocentrotus purpuratus</name>
    <name type="common">Purple sea urchin</name>
    <dbReference type="NCBI Taxonomy" id="7668"/>
    <lineage>
        <taxon>Eukaryota</taxon>
        <taxon>Metazoa</taxon>
        <taxon>Echinodermata</taxon>
        <taxon>Eleutherozoa</taxon>
        <taxon>Echinozoa</taxon>
        <taxon>Echinoidea</taxon>
        <taxon>Euechinoidea</taxon>
        <taxon>Echinacea</taxon>
        <taxon>Camarodonta</taxon>
        <taxon>Echinidea</taxon>
        <taxon>Strongylocentrotidae</taxon>
        <taxon>Strongylocentrotus</taxon>
    </lineage>
</organism>
<name>A0A7M7SWT3_STRPU</name>
<keyword evidence="5 14" id="KW-0812">Transmembrane</keyword>
<dbReference type="InterPro" id="IPR007110">
    <property type="entry name" value="Ig-like_dom"/>
</dbReference>